<dbReference type="GeneID" id="25726720"/>
<dbReference type="GO" id="GO:0006508">
    <property type="term" value="P:proteolysis"/>
    <property type="evidence" value="ECO:0007669"/>
    <property type="project" value="InterPro"/>
</dbReference>
<dbReference type="EC" id="3.4.24.59" evidence="2"/>
<dbReference type="EMBL" id="KK100270">
    <property type="protein sequence ID" value="KIZ07353.1"/>
    <property type="molecule type" value="Genomic_DNA"/>
</dbReference>
<proteinExistence type="predicted"/>
<dbReference type="OrthoDB" id="17530at2759"/>
<keyword evidence="2" id="KW-0378">Hydrolase</keyword>
<evidence type="ECO:0000313" key="3">
    <source>
        <dbReference type="Proteomes" id="UP000054498"/>
    </source>
</evidence>
<sequence>MLRRLAAQCLAAPWEQAFLSTTQRELSSTAAIPGAGLFGIRRLQHPEDFIAWGREAVNKCNELIERVMAAPHDASVVQLMDDISDEMCQVCDAAEACRNVHSDPAWRRAAGVACADLGAYLAEVNQHYGMYAKLRDTMDRYRRSKEASTSGRELNGGAVPAGRTTSPLPLMSASELAGFFPEAVLVGTKLQVDQEKSGVHLQDESTRARLRRLMELGQHYPSAFQSALVGGLGAGGLPCAC</sequence>
<name>A0A0D2KAT5_9CHLO</name>
<keyword evidence="3" id="KW-1185">Reference proteome</keyword>
<dbReference type="RefSeq" id="XP_013906372.1">
    <property type="nucleotide sequence ID" value="XM_014050918.1"/>
</dbReference>
<dbReference type="GO" id="GO:0006518">
    <property type="term" value="P:peptide metabolic process"/>
    <property type="evidence" value="ECO:0007669"/>
    <property type="project" value="TreeGrafter"/>
</dbReference>
<accession>A0A0D2KAT5</accession>
<dbReference type="AlphaFoldDB" id="A0A0D2KAT5"/>
<dbReference type="PANTHER" id="PTHR11804:SF79">
    <property type="entry name" value="MITOCHONDRIAL INTERMEDIATE PEPTIDASE"/>
    <property type="match status" value="1"/>
</dbReference>
<dbReference type="PANTHER" id="PTHR11804">
    <property type="entry name" value="PROTEASE M3 THIMET OLIGOPEPTIDASE-RELATED"/>
    <property type="match status" value="1"/>
</dbReference>
<evidence type="ECO:0000313" key="2">
    <source>
        <dbReference type="EMBL" id="KIZ07353.1"/>
    </source>
</evidence>
<gene>
    <name evidence="2" type="ORF">MNEG_0602</name>
</gene>
<dbReference type="SUPFAM" id="SSF55486">
    <property type="entry name" value="Metalloproteases ('zincins'), catalytic domain"/>
    <property type="match status" value="1"/>
</dbReference>
<evidence type="ECO:0000256" key="1">
    <source>
        <dbReference type="SAM" id="MobiDB-lite"/>
    </source>
</evidence>
<dbReference type="InterPro" id="IPR045090">
    <property type="entry name" value="Pept_M3A_M3B"/>
</dbReference>
<dbReference type="Proteomes" id="UP000054498">
    <property type="component" value="Unassembled WGS sequence"/>
</dbReference>
<protein>
    <submittedName>
        <fullName evidence="2">Intermediate peptidase</fullName>
        <ecNumber evidence="2">3.4.24.59</ecNumber>
    </submittedName>
</protein>
<dbReference type="GO" id="GO:0005739">
    <property type="term" value="C:mitochondrion"/>
    <property type="evidence" value="ECO:0007669"/>
    <property type="project" value="TreeGrafter"/>
</dbReference>
<dbReference type="KEGG" id="mng:MNEG_0602"/>
<reference evidence="2 3" key="1">
    <citation type="journal article" date="2013" name="BMC Genomics">
        <title>Reconstruction of the lipid metabolism for the microalga Monoraphidium neglectum from its genome sequence reveals characteristics suitable for biofuel production.</title>
        <authorList>
            <person name="Bogen C."/>
            <person name="Al-Dilaimi A."/>
            <person name="Albersmeier A."/>
            <person name="Wichmann J."/>
            <person name="Grundmann M."/>
            <person name="Rupp O."/>
            <person name="Lauersen K.J."/>
            <person name="Blifernez-Klassen O."/>
            <person name="Kalinowski J."/>
            <person name="Goesmann A."/>
            <person name="Mussgnug J.H."/>
            <person name="Kruse O."/>
        </authorList>
    </citation>
    <scope>NUCLEOTIDE SEQUENCE [LARGE SCALE GENOMIC DNA]</scope>
    <source>
        <strain evidence="2 3">SAG 48.87</strain>
    </source>
</reference>
<dbReference type="GO" id="GO:0004222">
    <property type="term" value="F:metalloendopeptidase activity"/>
    <property type="evidence" value="ECO:0007669"/>
    <property type="project" value="UniProtKB-EC"/>
</dbReference>
<organism evidence="2 3">
    <name type="scientific">Monoraphidium neglectum</name>
    <dbReference type="NCBI Taxonomy" id="145388"/>
    <lineage>
        <taxon>Eukaryota</taxon>
        <taxon>Viridiplantae</taxon>
        <taxon>Chlorophyta</taxon>
        <taxon>core chlorophytes</taxon>
        <taxon>Chlorophyceae</taxon>
        <taxon>CS clade</taxon>
        <taxon>Sphaeropleales</taxon>
        <taxon>Selenastraceae</taxon>
        <taxon>Monoraphidium</taxon>
    </lineage>
</organism>
<dbReference type="STRING" id="145388.A0A0D2KAT5"/>
<feature type="region of interest" description="Disordered" evidence="1">
    <location>
        <begin position="144"/>
        <end position="163"/>
    </location>
</feature>